<keyword evidence="2" id="KW-0862">Zinc</keyword>
<dbReference type="CDD" id="cd12148">
    <property type="entry name" value="fungal_TF_MHR"/>
    <property type="match status" value="1"/>
</dbReference>
<gene>
    <name evidence="9" type="ORF">PAC_18800</name>
</gene>
<dbReference type="Pfam" id="PF00172">
    <property type="entry name" value="Zn_clus"/>
    <property type="match status" value="1"/>
</dbReference>
<dbReference type="GO" id="GO:0008270">
    <property type="term" value="F:zinc ion binding"/>
    <property type="evidence" value="ECO:0007669"/>
    <property type="project" value="InterPro"/>
</dbReference>
<accession>A0A1L7XV74</accession>
<evidence type="ECO:0000259" key="8">
    <source>
        <dbReference type="PROSITE" id="PS50048"/>
    </source>
</evidence>
<feature type="domain" description="Zn(2)-C6 fungal-type" evidence="8">
    <location>
        <begin position="27"/>
        <end position="57"/>
    </location>
</feature>
<evidence type="ECO:0000256" key="1">
    <source>
        <dbReference type="ARBA" id="ARBA00022723"/>
    </source>
</evidence>
<evidence type="ECO:0000256" key="7">
    <source>
        <dbReference type="SAM" id="MobiDB-lite"/>
    </source>
</evidence>
<dbReference type="OrthoDB" id="4337792at2759"/>
<dbReference type="InterPro" id="IPR036864">
    <property type="entry name" value="Zn2-C6_fun-type_DNA-bd_sf"/>
</dbReference>
<dbReference type="Pfam" id="PF04082">
    <property type="entry name" value="Fungal_trans"/>
    <property type="match status" value="1"/>
</dbReference>
<dbReference type="SMART" id="SM00906">
    <property type="entry name" value="Fungal_trans"/>
    <property type="match status" value="1"/>
</dbReference>
<evidence type="ECO:0000256" key="4">
    <source>
        <dbReference type="ARBA" id="ARBA00023125"/>
    </source>
</evidence>
<feature type="compositionally biased region" description="Polar residues" evidence="7">
    <location>
        <begin position="114"/>
        <end position="135"/>
    </location>
</feature>
<keyword evidence="1" id="KW-0479">Metal-binding</keyword>
<dbReference type="SMART" id="SM00066">
    <property type="entry name" value="GAL4"/>
    <property type="match status" value="1"/>
</dbReference>
<evidence type="ECO:0000256" key="5">
    <source>
        <dbReference type="ARBA" id="ARBA00023163"/>
    </source>
</evidence>
<keyword evidence="10" id="KW-1185">Reference proteome</keyword>
<feature type="compositionally biased region" description="Low complexity" evidence="7">
    <location>
        <begin position="7"/>
        <end position="17"/>
    </location>
</feature>
<organism evidence="9 10">
    <name type="scientific">Phialocephala subalpina</name>
    <dbReference type="NCBI Taxonomy" id="576137"/>
    <lineage>
        <taxon>Eukaryota</taxon>
        <taxon>Fungi</taxon>
        <taxon>Dikarya</taxon>
        <taxon>Ascomycota</taxon>
        <taxon>Pezizomycotina</taxon>
        <taxon>Leotiomycetes</taxon>
        <taxon>Helotiales</taxon>
        <taxon>Mollisiaceae</taxon>
        <taxon>Phialocephala</taxon>
        <taxon>Phialocephala fortinii species complex</taxon>
    </lineage>
</organism>
<feature type="region of interest" description="Disordered" evidence="7">
    <location>
        <begin position="1"/>
        <end position="27"/>
    </location>
</feature>
<dbReference type="InterPro" id="IPR001138">
    <property type="entry name" value="Zn2Cys6_DnaBD"/>
</dbReference>
<protein>
    <recommendedName>
        <fullName evidence="8">Zn(2)-C6 fungal-type domain-containing protein</fullName>
    </recommendedName>
</protein>
<feature type="compositionally biased region" description="Acidic residues" evidence="7">
    <location>
        <begin position="166"/>
        <end position="182"/>
    </location>
</feature>
<feature type="region of interest" description="Disordered" evidence="7">
    <location>
        <begin position="155"/>
        <end position="184"/>
    </location>
</feature>
<keyword evidence="4" id="KW-0238">DNA-binding</keyword>
<keyword evidence="3" id="KW-0805">Transcription regulation</keyword>
<keyword evidence="5" id="KW-0804">Transcription</keyword>
<dbReference type="InterPro" id="IPR007219">
    <property type="entry name" value="XnlR_reg_dom"/>
</dbReference>
<evidence type="ECO:0000256" key="2">
    <source>
        <dbReference type="ARBA" id="ARBA00022833"/>
    </source>
</evidence>
<dbReference type="PANTHER" id="PTHR31944">
    <property type="entry name" value="HEME-RESPONSIVE ZINC FINGER TRANSCRIPTION FACTOR HAP1"/>
    <property type="match status" value="1"/>
</dbReference>
<keyword evidence="6" id="KW-0539">Nucleus</keyword>
<evidence type="ECO:0000313" key="10">
    <source>
        <dbReference type="Proteomes" id="UP000184330"/>
    </source>
</evidence>
<dbReference type="CDD" id="cd00067">
    <property type="entry name" value="GAL4"/>
    <property type="match status" value="1"/>
</dbReference>
<dbReference type="PROSITE" id="PS50048">
    <property type="entry name" value="ZN2_CY6_FUNGAL_2"/>
    <property type="match status" value="1"/>
</dbReference>
<dbReference type="EMBL" id="FJOG01000061">
    <property type="protein sequence ID" value="CZR68899.1"/>
    <property type="molecule type" value="Genomic_DNA"/>
</dbReference>
<dbReference type="InterPro" id="IPR051430">
    <property type="entry name" value="Fungal_TF_Env_Response"/>
</dbReference>
<dbReference type="GO" id="GO:0006351">
    <property type="term" value="P:DNA-templated transcription"/>
    <property type="evidence" value="ECO:0007669"/>
    <property type="project" value="InterPro"/>
</dbReference>
<evidence type="ECO:0000313" key="9">
    <source>
        <dbReference type="EMBL" id="CZR68899.1"/>
    </source>
</evidence>
<feature type="region of interest" description="Disordered" evidence="7">
    <location>
        <begin position="88"/>
        <end position="135"/>
    </location>
</feature>
<evidence type="ECO:0000256" key="6">
    <source>
        <dbReference type="ARBA" id="ARBA00023242"/>
    </source>
</evidence>
<proteinExistence type="predicted"/>
<dbReference type="SUPFAM" id="SSF57701">
    <property type="entry name" value="Zn2/Cys6 DNA-binding domain"/>
    <property type="match status" value="1"/>
</dbReference>
<name>A0A1L7XV74_9HELO</name>
<dbReference type="GO" id="GO:0001228">
    <property type="term" value="F:DNA-binding transcription activator activity, RNA polymerase II-specific"/>
    <property type="evidence" value="ECO:0007669"/>
    <property type="project" value="TreeGrafter"/>
</dbReference>
<sequence length="850" mass="95170">MSDIPGPTLSSSSSTAPPRKRRRPALSCEQCRKRKIKCDRNYPCTQCQQSKTAHCSYSPDSAGAIQHMKKGPLIYQDPIQIGASLANRPRNAASVSSSSQLPSDGTSPKAPLSDGTQTSWHSPNSEHLQDDSGSNTKALLDRIQRLEEKLAIVTNGGKAAERSDQQDEAGQYEEQEESDSMDPDLSKLVNTARNASVAFFHDKKGSDFLESRNHLHGTFEQKGKIRGTVSKTRFFGQSHWMYSFGTFDKVNCLKVNPKNNTPEFTKDDTGTDINELLQKCKSMARAAKVGPHNKFLMNPNYRDSVPPRPICDKLMALYFRTNESTVRVFHIPSFWKEYQQYWENPPAASSTFILKMLLAMSIGACFYQDDNQDWHPQALQWIFAGQSWLASPFEKGRLHISGLQIHCLVIMSRLSNAVAGDLVWISAGSLLRTAFQMGFHRDPKYLPRMLPLHAELRRRLWASILELNTQAALDSGMPPLVSFQDFDTEPPSNLDDADLDENMTWAPEPKPMNVYTQTSLQILLHQSVETRLNVVYLANNFRSEPSYEEVLSIGSTLTKALREHHNFINTVNTSSMQDPQSSRPYVPRMYRNMLDLWIRRFLLALHRPFAARAQTDLRFYFSRKVCLDCAMTMLNYPTSDPGDSSIEPGKQDDYTRLRAMSGGFQKGLLVHAAMVVFAELLAQFDEEGTFTEQSRAAREPLKQALRDIVDLSALRISQAENNIKGHLFISVVLAQVEAMELGIPAEKMVMDAARNSAELCMGLLAKRIPLTADNDEYMRHIDNGSAVDGVGIAAMGTAAGQDFGFGTGVGMGTDAMGMDLVMDSQYFNLPDSWLISGWEDNQPWGLLQQI</sequence>
<dbReference type="AlphaFoldDB" id="A0A1L7XV74"/>
<dbReference type="Proteomes" id="UP000184330">
    <property type="component" value="Unassembled WGS sequence"/>
</dbReference>
<reference evidence="9 10" key="1">
    <citation type="submission" date="2016-03" db="EMBL/GenBank/DDBJ databases">
        <authorList>
            <person name="Ploux O."/>
        </authorList>
    </citation>
    <scope>NUCLEOTIDE SEQUENCE [LARGE SCALE GENOMIC DNA]</scope>
    <source>
        <strain evidence="9 10">UAMH 11012</strain>
    </source>
</reference>
<dbReference type="GO" id="GO:0000978">
    <property type="term" value="F:RNA polymerase II cis-regulatory region sequence-specific DNA binding"/>
    <property type="evidence" value="ECO:0007669"/>
    <property type="project" value="TreeGrafter"/>
</dbReference>
<dbReference type="GO" id="GO:0005634">
    <property type="term" value="C:nucleus"/>
    <property type="evidence" value="ECO:0007669"/>
    <property type="project" value="TreeGrafter"/>
</dbReference>
<dbReference type="Gene3D" id="4.10.240.10">
    <property type="entry name" value="Zn(2)-C6 fungal-type DNA-binding domain"/>
    <property type="match status" value="1"/>
</dbReference>
<dbReference type="PANTHER" id="PTHR31944:SF131">
    <property type="entry name" value="HEME-RESPONSIVE ZINC FINGER TRANSCRIPTION FACTOR HAP1"/>
    <property type="match status" value="1"/>
</dbReference>
<dbReference type="PROSITE" id="PS00463">
    <property type="entry name" value="ZN2_CY6_FUNGAL_1"/>
    <property type="match status" value="1"/>
</dbReference>
<evidence type="ECO:0000256" key="3">
    <source>
        <dbReference type="ARBA" id="ARBA00023015"/>
    </source>
</evidence>